<dbReference type="STRING" id="48256.CLHUN_26980"/>
<dbReference type="Gene3D" id="1.10.287.130">
    <property type="match status" value="1"/>
</dbReference>
<keyword evidence="9" id="KW-0902">Two-component regulatory system</keyword>
<organism evidence="14 15">
    <name type="scientific">Ruminiclostridium hungatei</name>
    <name type="common">Clostridium hungatei</name>
    <dbReference type="NCBI Taxonomy" id="48256"/>
    <lineage>
        <taxon>Bacteria</taxon>
        <taxon>Bacillati</taxon>
        <taxon>Bacillota</taxon>
        <taxon>Clostridia</taxon>
        <taxon>Eubacteriales</taxon>
        <taxon>Oscillospiraceae</taxon>
        <taxon>Ruminiclostridium</taxon>
    </lineage>
</organism>
<dbReference type="PROSITE" id="PS50885">
    <property type="entry name" value="HAMP"/>
    <property type="match status" value="1"/>
</dbReference>
<dbReference type="GO" id="GO:0005886">
    <property type="term" value="C:plasma membrane"/>
    <property type="evidence" value="ECO:0007669"/>
    <property type="project" value="TreeGrafter"/>
</dbReference>
<dbReference type="CDD" id="cd06225">
    <property type="entry name" value="HAMP"/>
    <property type="match status" value="1"/>
</dbReference>
<dbReference type="InterPro" id="IPR003594">
    <property type="entry name" value="HATPase_dom"/>
</dbReference>
<evidence type="ECO:0000256" key="9">
    <source>
        <dbReference type="ARBA" id="ARBA00023012"/>
    </source>
</evidence>
<reference evidence="14 15" key="1">
    <citation type="submission" date="2017-03" db="EMBL/GenBank/DDBJ databases">
        <title>Genome sequence of Clostridium hungatei DSM 14427.</title>
        <authorList>
            <person name="Poehlein A."/>
            <person name="Daniel R."/>
        </authorList>
    </citation>
    <scope>NUCLEOTIDE SEQUENCE [LARGE SCALE GENOMIC DNA]</scope>
    <source>
        <strain evidence="14 15">DSM 14427</strain>
    </source>
</reference>
<keyword evidence="7 14" id="KW-0418">Kinase</keyword>
<dbReference type="EMBL" id="MZGX01000018">
    <property type="protein sequence ID" value="OPX43353.1"/>
    <property type="molecule type" value="Genomic_DNA"/>
</dbReference>
<dbReference type="InterPro" id="IPR004358">
    <property type="entry name" value="Sig_transdc_His_kin-like_C"/>
</dbReference>
<dbReference type="Pfam" id="PF02518">
    <property type="entry name" value="HATPase_c"/>
    <property type="match status" value="1"/>
</dbReference>
<dbReference type="PANTHER" id="PTHR45436">
    <property type="entry name" value="SENSOR HISTIDINE KINASE YKOH"/>
    <property type="match status" value="1"/>
</dbReference>
<gene>
    <name evidence="14" type="primary">yycG_3</name>
    <name evidence="14" type="ORF">CLHUN_26980</name>
</gene>
<evidence type="ECO:0000256" key="5">
    <source>
        <dbReference type="ARBA" id="ARBA00022679"/>
    </source>
</evidence>
<proteinExistence type="predicted"/>
<protein>
    <recommendedName>
        <fullName evidence="3">histidine kinase</fullName>
        <ecNumber evidence="3">2.7.13.3</ecNumber>
    </recommendedName>
</protein>
<evidence type="ECO:0000256" key="7">
    <source>
        <dbReference type="ARBA" id="ARBA00022777"/>
    </source>
</evidence>
<dbReference type="CDD" id="cd00082">
    <property type="entry name" value="HisKA"/>
    <property type="match status" value="1"/>
</dbReference>
<dbReference type="GO" id="GO:0000155">
    <property type="term" value="F:phosphorelay sensor kinase activity"/>
    <property type="evidence" value="ECO:0007669"/>
    <property type="project" value="InterPro"/>
</dbReference>
<dbReference type="InterPro" id="IPR036097">
    <property type="entry name" value="HisK_dim/P_sf"/>
</dbReference>
<dbReference type="Gene3D" id="6.10.340.10">
    <property type="match status" value="1"/>
</dbReference>
<dbReference type="InterPro" id="IPR003660">
    <property type="entry name" value="HAMP_dom"/>
</dbReference>
<dbReference type="OrthoDB" id="9813151at2"/>
<dbReference type="RefSeq" id="WP_080065154.1">
    <property type="nucleotide sequence ID" value="NZ_MZGX01000018.1"/>
</dbReference>
<dbReference type="SUPFAM" id="SSF55874">
    <property type="entry name" value="ATPase domain of HSP90 chaperone/DNA topoisomerase II/histidine kinase"/>
    <property type="match status" value="1"/>
</dbReference>
<evidence type="ECO:0000256" key="4">
    <source>
        <dbReference type="ARBA" id="ARBA00022553"/>
    </source>
</evidence>
<dbReference type="InterPro" id="IPR005467">
    <property type="entry name" value="His_kinase_dom"/>
</dbReference>
<evidence type="ECO:0000256" key="11">
    <source>
        <dbReference type="SAM" id="Phobius"/>
    </source>
</evidence>
<dbReference type="Pfam" id="PF00672">
    <property type="entry name" value="HAMP"/>
    <property type="match status" value="1"/>
</dbReference>
<evidence type="ECO:0000313" key="15">
    <source>
        <dbReference type="Proteomes" id="UP000191554"/>
    </source>
</evidence>
<keyword evidence="6 11" id="KW-0812">Transmembrane</keyword>
<dbReference type="SMART" id="SM00304">
    <property type="entry name" value="HAMP"/>
    <property type="match status" value="1"/>
</dbReference>
<dbReference type="Gene3D" id="3.30.565.10">
    <property type="entry name" value="Histidine kinase-like ATPase, C-terminal domain"/>
    <property type="match status" value="1"/>
</dbReference>
<evidence type="ECO:0000256" key="8">
    <source>
        <dbReference type="ARBA" id="ARBA00022989"/>
    </source>
</evidence>
<dbReference type="InterPro" id="IPR050428">
    <property type="entry name" value="TCS_sensor_his_kinase"/>
</dbReference>
<dbReference type="SUPFAM" id="SSF158472">
    <property type="entry name" value="HAMP domain-like"/>
    <property type="match status" value="1"/>
</dbReference>
<dbReference type="PANTHER" id="PTHR45436:SF5">
    <property type="entry name" value="SENSOR HISTIDINE KINASE TRCS"/>
    <property type="match status" value="1"/>
</dbReference>
<dbReference type="CDD" id="cd00075">
    <property type="entry name" value="HATPase"/>
    <property type="match status" value="1"/>
</dbReference>
<keyword evidence="8 11" id="KW-1133">Transmembrane helix</keyword>
<sequence>MKFSTRMVLYYSMTSVVVLLIVGAVVIKSIETYWINKVDQQLAAQDTMVQDYINQVFLFEKNSTKELNEQNAKMVSANLSSGVGQLLIYDRDLRLLSGLVDIFEHPDFRMDAFQKEVLLPAQKGDTVNYIQNNIYYYASPAKIDGRNSGIIVISYKLDLLNLILNKAIVILCMGAAIFCLVILILSILISRRLSVPIKRLVITTGKYAKRDFELVEISRNDELGQLGRSINDMGMQLKDHIDRQKQFVSNVSHELCTPLAAIKGYTEYLADEVMGDPGLDKVIFHLDNETSRLTNLVNDLLQMSRMDSFNEKFSFQKLNLSDLLTETAEKMRDRASGHKIDLCCGIDRNIHIEADRDKLVQVLVNLLDNAIKYSREKTSVEVRLASDSEYAVITVADGGIGIPEEDLDKVFDRFYRSQNASGIPGTGLGLSICKEIIERHKGEIYICRTETGGTEVRVLLPL</sequence>
<dbReference type="PROSITE" id="PS50109">
    <property type="entry name" value="HIS_KIN"/>
    <property type="match status" value="1"/>
</dbReference>
<comment type="catalytic activity">
    <reaction evidence="1">
        <text>ATP + protein L-histidine = ADP + protein N-phospho-L-histidine.</text>
        <dbReference type="EC" id="2.7.13.3"/>
    </reaction>
</comment>
<evidence type="ECO:0000256" key="2">
    <source>
        <dbReference type="ARBA" id="ARBA00004370"/>
    </source>
</evidence>
<dbReference type="InterPro" id="IPR003661">
    <property type="entry name" value="HisK_dim/P_dom"/>
</dbReference>
<keyword evidence="10 11" id="KW-0472">Membrane</keyword>
<comment type="caution">
    <text evidence="14">The sequence shown here is derived from an EMBL/GenBank/DDBJ whole genome shotgun (WGS) entry which is preliminary data.</text>
</comment>
<dbReference type="EC" id="2.7.13.3" evidence="3"/>
<feature type="transmembrane region" description="Helical" evidence="11">
    <location>
        <begin position="7"/>
        <end position="27"/>
    </location>
</feature>
<evidence type="ECO:0000256" key="3">
    <source>
        <dbReference type="ARBA" id="ARBA00012438"/>
    </source>
</evidence>
<evidence type="ECO:0000256" key="1">
    <source>
        <dbReference type="ARBA" id="ARBA00000085"/>
    </source>
</evidence>
<evidence type="ECO:0000256" key="10">
    <source>
        <dbReference type="ARBA" id="ARBA00023136"/>
    </source>
</evidence>
<keyword evidence="15" id="KW-1185">Reference proteome</keyword>
<dbReference type="FunFam" id="1.10.287.130:FF:000001">
    <property type="entry name" value="Two-component sensor histidine kinase"/>
    <property type="match status" value="1"/>
</dbReference>
<dbReference type="PRINTS" id="PR00344">
    <property type="entry name" value="BCTRLSENSOR"/>
</dbReference>
<dbReference type="SMART" id="SM00388">
    <property type="entry name" value="HisKA"/>
    <property type="match status" value="1"/>
</dbReference>
<evidence type="ECO:0000259" key="12">
    <source>
        <dbReference type="PROSITE" id="PS50109"/>
    </source>
</evidence>
<dbReference type="FunFam" id="3.30.565.10:FF:000006">
    <property type="entry name" value="Sensor histidine kinase WalK"/>
    <property type="match status" value="1"/>
</dbReference>
<evidence type="ECO:0000313" key="14">
    <source>
        <dbReference type="EMBL" id="OPX43353.1"/>
    </source>
</evidence>
<evidence type="ECO:0000256" key="6">
    <source>
        <dbReference type="ARBA" id="ARBA00022692"/>
    </source>
</evidence>
<feature type="transmembrane region" description="Helical" evidence="11">
    <location>
        <begin position="167"/>
        <end position="189"/>
    </location>
</feature>
<name>A0A1V4SHW6_RUMHU</name>
<keyword evidence="5 14" id="KW-0808">Transferase</keyword>
<evidence type="ECO:0000259" key="13">
    <source>
        <dbReference type="PROSITE" id="PS50885"/>
    </source>
</evidence>
<dbReference type="Proteomes" id="UP000191554">
    <property type="component" value="Unassembled WGS sequence"/>
</dbReference>
<feature type="domain" description="Histidine kinase" evidence="12">
    <location>
        <begin position="250"/>
        <end position="462"/>
    </location>
</feature>
<keyword evidence="4" id="KW-0597">Phosphoprotein</keyword>
<comment type="subcellular location">
    <subcellularLocation>
        <location evidence="2">Membrane</location>
    </subcellularLocation>
</comment>
<dbReference type="Pfam" id="PF00512">
    <property type="entry name" value="HisKA"/>
    <property type="match status" value="1"/>
</dbReference>
<dbReference type="InterPro" id="IPR036890">
    <property type="entry name" value="HATPase_C_sf"/>
</dbReference>
<dbReference type="SMART" id="SM00387">
    <property type="entry name" value="HATPase_c"/>
    <property type="match status" value="1"/>
</dbReference>
<dbReference type="SUPFAM" id="SSF47384">
    <property type="entry name" value="Homodimeric domain of signal transducing histidine kinase"/>
    <property type="match status" value="1"/>
</dbReference>
<accession>A0A1V4SHW6</accession>
<feature type="domain" description="HAMP" evidence="13">
    <location>
        <begin position="191"/>
        <end position="242"/>
    </location>
</feature>
<dbReference type="AlphaFoldDB" id="A0A1V4SHW6"/>